<dbReference type="AlphaFoldDB" id="A0AAN5CQP0"/>
<gene>
    <name evidence="1" type="ORF">PMAYCL1PPCAC_18998</name>
</gene>
<dbReference type="EMBL" id="BTRK01000004">
    <property type="protein sequence ID" value="GMR48803.1"/>
    <property type="molecule type" value="Genomic_DNA"/>
</dbReference>
<dbReference type="Proteomes" id="UP001328107">
    <property type="component" value="Unassembled WGS sequence"/>
</dbReference>
<keyword evidence="2" id="KW-1185">Reference proteome</keyword>
<proteinExistence type="predicted"/>
<evidence type="ECO:0000313" key="1">
    <source>
        <dbReference type="EMBL" id="GMR48803.1"/>
    </source>
</evidence>
<organism evidence="1 2">
    <name type="scientific">Pristionchus mayeri</name>
    <dbReference type="NCBI Taxonomy" id="1317129"/>
    <lineage>
        <taxon>Eukaryota</taxon>
        <taxon>Metazoa</taxon>
        <taxon>Ecdysozoa</taxon>
        <taxon>Nematoda</taxon>
        <taxon>Chromadorea</taxon>
        <taxon>Rhabditida</taxon>
        <taxon>Rhabditina</taxon>
        <taxon>Diplogasteromorpha</taxon>
        <taxon>Diplogasteroidea</taxon>
        <taxon>Neodiplogasteridae</taxon>
        <taxon>Pristionchus</taxon>
    </lineage>
</organism>
<reference evidence="2" key="1">
    <citation type="submission" date="2022-10" db="EMBL/GenBank/DDBJ databases">
        <title>Genome assembly of Pristionchus species.</title>
        <authorList>
            <person name="Yoshida K."/>
            <person name="Sommer R.J."/>
        </authorList>
    </citation>
    <scope>NUCLEOTIDE SEQUENCE [LARGE SCALE GENOMIC DNA]</scope>
    <source>
        <strain evidence="2">RS5460</strain>
    </source>
</reference>
<protein>
    <submittedName>
        <fullName evidence="1">Uncharacterized protein</fullName>
    </submittedName>
</protein>
<accession>A0AAN5CQP0</accession>
<sequence>EEKEKEDVLRIDEEKMREVVEKCTSLTRDWPTPELERLAAALIHEIDLKRECWDRRALPAALLQIAETWRYEDE</sequence>
<feature type="non-terminal residue" evidence="1">
    <location>
        <position position="1"/>
    </location>
</feature>
<evidence type="ECO:0000313" key="2">
    <source>
        <dbReference type="Proteomes" id="UP001328107"/>
    </source>
</evidence>
<name>A0AAN5CQP0_9BILA</name>
<comment type="caution">
    <text evidence="1">The sequence shown here is derived from an EMBL/GenBank/DDBJ whole genome shotgun (WGS) entry which is preliminary data.</text>
</comment>